<dbReference type="EMBL" id="SJJY01000001">
    <property type="protein sequence ID" value="TCC27944.1"/>
    <property type="molecule type" value="Genomic_DNA"/>
</dbReference>
<feature type="signal peptide" evidence="1">
    <location>
        <begin position="1"/>
        <end position="27"/>
    </location>
</feature>
<feature type="chain" id="PRO_5047350139" evidence="1">
    <location>
        <begin position="28"/>
        <end position="415"/>
    </location>
</feature>
<reference evidence="2 3" key="1">
    <citation type="submission" date="2019-02" db="EMBL/GenBank/DDBJ databases">
        <title>Kribbella capetownensis sp. nov. and Kribbella speibonae sp. nov., isolated from soil.</title>
        <authorList>
            <person name="Curtis S.M."/>
            <person name="Norton I."/>
            <person name="Everest G.J."/>
            <person name="Meyers P.R."/>
        </authorList>
    </citation>
    <scope>NUCLEOTIDE SEQUENCE [LARGE SCALE GENOMIC DNA]</scope>
    <source>
        <strain evidence="2 3">SK5</strain>
    </source>
</reference>
<gene>
    <name evidence="2" type="ORF">E0H58_08440</name>
</gene>
<comment type="caution">
    <text evidence="2">The sequence shown here is derived from an EMBL/GenBank/DDBJ whole genome shotgun (WGS) entry which is preliminary data.</text>
</comment>
<dbReference type="Gene3D" id="3.40.1660.10">
    <property type="entry name" value="EreA-like (biosynthetic domain)"/>
    <property type="match status" value="1"/>
</dbReference>
<dbReference type="InterPro" id="IPR006311">
    <property type="entry name" value="TAT_signal"/>
</dbReference>
<dbReference type="Gene3D" id="1.20.1440.30">
    <property type="entry name" value="Biosynthetic Protein domain"/>
    <property type="match status" value="1"/>
</dbReference>
<dbReference type="Proteomes" id="UP000292385">
    <property type="component" value="Unassembled WGS sequence"/>
</dbReference>
<proteinExistence type="predicted"/>
<dbReference type="PANTHER" id="PTHR31299:SF0">
    <property type="entry name" value="ESTERASE, PUTATIVE (AFU_ORTHOLOGUE AFUA_1G05850)-RELATED"/>
    <property type="match status" value="1"/>
</dbReference>
<organism evidence="2 3">
    <name type="scientific">Kribbella speibonae</name>
    <dbReference type="NCBI Taxonomy" id="1572660"/>
    <lineage>
        <taxon>Bacteria</taxon>
        <taxon>Bacillati</taxon>
        <taxon>Actinomycetota</taxon>
        <taxon>Actinomycetes</taxon>
        <taxon>Propionibacteriales</taxon>
        <taxon>Kribbellaceae</taxon>
        <taxon>Kribbella</taxon>
    </lineage>
</organism>
<sequence length="415" mass="46955">MEPISRRTLLASSALAAVSLGSSTANATGDPITRWIAQNAKPITELKPGNAQIVGLGEAVHGTAEITRLKLRVVRNLVEQHGFRAIAFEDDWSLGTQLNDYIVTGRGDLHALMRGLSTEARTHEIAELFEYLRAYNATHRDKVRFAGTEYFSTRRLSYDAVAEYVARRAPHRLAELHRNLDPIRPTTDDMGAYVRWYWQEVKDKAPYVAKARAVYSLVRDLPHRPNDRDYAITEHHARQIRSFYTAFSLPDDQNWAYRDARAAENVRWWHSFTRNKVIYWAASAHTANAPHLRASEPPIGFRSAGSYLRTWYGNRYRSITCTFDHGTTLGPITMPPAPTDWFEHQLTATGLDNFLLDLHTHPQPPAVRTWLHQTAKTRGLPEAGPTSCLTGDPLSAWFDTILHTQTVTPTHPLTN</sequence>
<keyword evidence="3" id="KW-1185">Reference proteome</keyword>
<evidence type="ECO:0000313" key="2">
    <source>
        <dbReference type="EMBL" id="TCC27944.1"/>
    </source>
</evidence>
<dbReference type="InterPro" id="IPR052036">
    <property type="entry name" value="Hydrolase/PRTase-associated"/>
</dbReference>
<accession>A0ABY2AEC6</accession>
<keyword evidence="1" id="KW-0732">Signal</keyword>
<evidence type="ECO:0000313" key="3">
    <source>
        <dbReference type="Proteomes" id="UP000292385"/>
    </source>
</evidence>
<dbReference type="PIRSF" id="PIRSF036794">
    <property type="entry name" value="UCP_erythr_ester"/>
    <property type="match status" value="1"/>
</dbReference>
<protein>
    <submittedName>
        <fullName evidence="2">Erythromycin esterase family protein</fullName>
    </submittedName>
</protein>
<dbReference type="Pfam" id="PF05139">
    <property type="entry name" value="Erythro_esteras"/>
    <property type="match status" value="1"/>
</dbReference>
<dbReference type="CDD" id="cd14728">
    <property type="entry name" value="Ere-like"/>
    <property type="match status" value="1"/>
</dbReference>
<name>A0ABY2AEC6_9ACTN</name>
<dbReference type="PROSITE" id="PS51318">
    <property type="entry name" value="TAT"/>
    <property type="match status" value="1"/>
</dbReference>
<dbReference type="PANTHER" id="PTHR31299">
    <property type="entry name" value="ESTERASE, PUTATIVE (AFU_ORTHOLOGUE AFUA_1G05850)-RELATED"/>
    <property type="match status" value="1"/>
</dbReference>
<dbReference type="Gene3D" id="3.30.1870.10">
    <property type="entry name" value="EreA-like, domain 2"/>
    <property type="match status" value="1"/>
</dbReference>
<dbReference type="InterPro" id="IPR007815">
    <property type="entry name" value="Emycin_Estase"/>
</dbReference>
<dbReference type="SUPFAM" id="SSF159501">
    <property type="entry name" value="EreA/ChaN-like"/>
    <property type="match status" value="1"/>
</dbReference>
<evidence type="ECO:0000256" key="1">
    <source>
        <dbReference type="SAM" id="SignalP"/>
    </source>
</evidence>
<dbReference type="RefSeq" id="WP_131460612.1">
    <property type="nucleotide sequence ID" value="NZ_SJJY01000001.1"/>
</dbReference>
<dbReference type="InterPro" id="IPR014622">
    <property type="entry name" value="UCP036794_erythomycin"/>
</dbReference>